<comment type="cofactor">
    <cofactor evidence="4">
        <name>Fe(2+)</name>
        <dbReference type="ChEBI" id="CHEBI:29033"/>
    </cofactor>
    <text evidence="4">Binds 1 Fe(2+) ion.</text>
</comment>
<comment type="caution">
    <text evidence="5">The sequence shown here is derived from an EMBL/GenBank/DDBJ whole genome shotgun (WGS) entry which is preliminary data.</text>
</comment>
<dbReference type="RefSeq" id="WP_139000802.1">
    <property type="nucleotide sequence ID" value="NZ_BAABAV010000001.1"/>
</dbReference>
<reference evidence="6" key="1">
    <citation type="journal article" date="2019" name="Int. J. Syst. Evol. Microbiol.">
        <title>The Global Catalogue of Microorganisms (GCM) 10K type strain sequencing project: providing services to taxonomists for standard genome sequencing and annotation.</title>
        <authorList>
            <consortium name="The Broad Institute Genomics Platform"/>
            <consortium name="The Broad Institute Genome Sequencing Center for Infectious Disease"/>
            <person name="Wu L."/>
            <person name="Ma J."/>
        </authorList>
    </citation>
    <scope>NUCLEOTIDE SEQUENCE [LARGE SCALE GENOMIC DNA]</scope>
    <source>
        <strain evidence="6">JCM 17452</strain>
    </source>
</reference>
<dbReference type="EMBL" id="BAABAV010000001">
    <property type="protein sequence ID" value="GAA4269288.1"/>
    <property type="molecule type" value="Genomic_DNA"/>
</dbReference>
<dbReference type="PANTHER" id="PTHR10458:SF22">
    <property type="entry name" value="PEPTIDE DEFORMYLASE"/>
    <property type="match status" value="1"/>
</dbReference>
<dbReference type="NCBIfam" id="TIGR00079">
    <property type="entry name" value="pept_deformyl"/>
    <property type="match status" value="1"/>
</dbReference>
<comment type="function">
    <text evidence="4">Removes the formyl group from the N-terminal Met of newly synthesized proteins. Requires at least a dipeptide for an efficient rate of reaction. N-terminal L-methionine is a prerequisite for activity but the enzyme has broad specificity at other positions.</text>
</comment>
<keyword evidence="2 4" id="KW-0479">Metal-binding</keyword>
<dbReference type="Gene3D" id="3.90.45.10">
    <property type="entry name" value="Peptide deformylase"/>
    <property type="match status" value="1"/>
</dbReference>
<name>A0ABP8EAL9_9FLAO</name>
<organism evidence="5 6">
    <name type="scientific">Hyunsoonleella aestuarii</name>
    <dbReference type="NCBI Taxonomy" id="912802"/>
    <lineage>
        <taxon>Bacteria</taxon>
        <taxon>Pseudomonadati</taxon>
        <taxon>Bacteroidota</taxon>
        <taxon>Flavobacteriia</taxon>
        <taxon>Flavobacteriales</taxon>
        <taxon>Flavobacteriaceae</taxon>
    </lineage>
</organism>
<keyword evidence="4" id="KW-0408">Iron</keyword>
<feature type="binding site" evidence="4">
    <location>
        <position position="189"/>
    </location>
    <ligand>
        <name>Fe cation</name>
        <dbReference type="ChEBI" id="CHEBI:24875"/>
    </ligand>
</feature>
<dbReference type="InterPro" id="IPR036821">
    <property type="entry name" value="Peptide_deformylase_sf"/>
</dbReference>
<dbReference type="HAMAP" id="MF_00163">
    <property type="entry name" value="Pep_deformylase"/>
    <property type="match status" value="1"/>
</dbReference>
<feature type="binding site" evidence="4">
    <location>
        <position position="142"/>
    </location>
    <ligand>
        <name>Fe cation</name>
        <dbReference type="ChEBI" id="CHEBI:24875"/>
    </ligand>
</feature>
<evidence type="ECO:0000256" key="1">
    <source>
        <dbReference type="ARBA" id="ARBA00010759"/>
    </source>
</evidence>
<dbReference type="EC" id="3.5.1.88" evidence="4"/>
<keyword evidence="4" id="KW-0648">Protein biosynthesis</keyword>
<dbReference type="Proteomes" id="UP001500027">
    <property type="component" value="Unassembled WGS sequence"/>
</dbReference>
<evidence type="ECO:0000313" key="5">
    <source>
        <dbReference type="EMBL" id="GAA4269288.1"/>
    </source>
</evidence>
<gene>
    <name evidence="4" type="primary">def</name>
    <name evidence="5" type="ORF">GCM10022257_13890</name>
</gene>
<evidence type="ECO:0000256" key="4">
    <source>
        <dbReference type="HAMAP-Rule" id="MF_00163"/>
    </source>
</evidence>
<comment type="similarity">
    <text evidence="1 4">Belongs to the polypeptide deformylase family.</text>
</comment>
<evidence type="ECO:0000256" key="3">
    <source>
        <dbReference type="ARBA" id="ARBA00022801"/>
    </source>
</evidence>
<feature type="active site" evidence="4">
    <location>
        <position position="186"/>
    </location>
</feature>
<feature type="binding site" evidence="4">
    <location>
        <position position="185"/>
    </location>
    <ligand>
        <name>Fe cation</name>
        <dbReference type="ChEBI" id="CHEBI:24875"/>
    </ligand>
</feature>
<dbReference type="PIRSF" id="PIRSF004749">
    <property type="entry name" value="Pep_def"/>
    <property type="match status" value="1"/>
</dbReference>
<dbReference type="PRINTS" id="PR01576">
    <property type="entry name" value="PDEFORMYLASE"/>
</dbReference>
<dbReference type="CDD" id="cd00487">
    <property type="entry name" value="Pep_deformylase"/>
    <property type="match status" value="1"/>
</dbReference>
<evidence type="ECO:0000256" key="2">
    <source>
        <dbReference type="ARBA" id="ARBA00022723"/>
    </source>
</evidence>
<evidence type="ECO:0000313" key="6">
    <source>
        <dbReference type="Proteomes" id="UP001500027"/>
    </source>
</evidence>
<proteinExistence type="inferred from homology"/>
<keyword evidence="3 4" id="KW-0378">Hydrolase</keyword>
<dbReference type="SUPFAM" id="SSF56420">
    <property type="entry name" value="Peptide deformylase"/>
    <property type="match status" value="1"/>
</dbReference>
<protein>
    <recommendedName>
        <fullName evidence="4">Peptide deformylase</fullName>
        <shortName evidence="4">PDF</shortName>
        <ecNumber evidence="4">3.5.1.88</ecNumber>
    </recommendedName>
    <alternativeName>
        <fullName evidence="4">Polypeptide deformylase</fullName>
    </alternativeName>
</protein>
<dbReference type="Pfam" id="PF01327">
    <property type="entry name" value="Pep_deformylase"/>
    <property type="match status" value="1"/>
</dbReference>
<keyword evidence="6" id="KW-1185">Reference proteome</keyword>
<sequence>MKSTYFTLILVLLILNCSGSKHLKNDFFSSEEKKLIMDADSLTPLRVFKITNKSDSLLLRTKSTYIKPEPGNIVLRNFVKRLYATVRDSMSMGVGIAAPQVGVLKNIIWVQRFDKENLPFEVYLNPKIVKYSTQTQTVIEGCLSIPDRSETLNSRSQEISIEYHTIDGELAAEKVKGFTAVVFQHEIDHLNGILYLDHLQKEINNAKKSSL</sequence>
<accession>A0ABP8EAL9</accession>
<comment type="catalytic activity">
    <reaction evidence="4">
        <text>N-terminal N-formyl-L-methionyl-[peptide] + H2O = N-terminal L-methionyl-[peptide] + formate</text>
        <dbReference type="Rhea" id="RHEA:24420"/>
        <dbReference type="Rhea" id="RHEA-COMP:10639"/>
        <dbReference type="Rhea" id="RHEA-COMP:10640"/>
        <dbReference type="ChEBI" id="CHEBI:15377"/>
        <dbReference type="ChEBI" id="CHEBI:15740"/>
        <dbReference type="ChEBI" id="CHEBI:49298"/>
        <dbReference type="ChEBI" id="CHEBI:64731"/>
        <dbReference type="EC" id="3.5.1.88"/>
    </reaction>
</comment>
<dbReference type="PANTHER" id="PTHR10458">
    <property type="entry name" value="PEPTIDE DEFORMYLASE"/>
    <property type="match status" value="1"/>
</dbReference>
<dbReference type="InterPro" id="IPR023635">
    <property type="entry name" value="Peptide_deformylase"/>
</dbReference>